<dbReference type="AlphaFoldDB" id="A0AAE8J4D2"/>
<evidence type="ECO:0000313" key="3">
    <source>
        <dbReference type="Proteomes" id="UP000239650"/>
    </source>
</evidence>
<organism evidence="1 3">
    <name type="scientific">Latilactobacillus sakei</name>
    <name type="common">Lactobacillus sakei</name>
    <dbReference type="NCBI Taxonomy" id="1599"/>
    <lineage>
        <taxon>Bacteria</taxon>
        <taxon>Bacillati</taxon>
        <taxon>Bacillota</taxon>
        <taxon>Bacilli</taxon>
        <taxon>Lactobacillales</taxon>
        <taxon>Lactobacillaceae</taxon>
        <taxon>Latilactobacillus</taxon>
    </lineage>
</organism>
<name>A0AAE8J4D2_LATSK</name>
<evidence type="ECO:0000313" key="1">
    <source>
        <dbReference type="EMBL" id="SPE19733.1"/>
    </source>
</evidence>
<dbReference type="EMBL" id="CP122959">
    <property type="protein sequence ID" value="WGI18434.1"/>
    <property type="molecule type" value="Genomic_DNA"/>
</dbReference>
<proteinExistence type="predicted"/>
<dbReference type="EMBL" id="OKRC01000002">
    <property type="protein sequence ID" value="SPE19733.1"/>
    <property type="molecule type" value="Genomic_DNA"/>
</dbReference>
<reference evidence="2" key="2">
    <citation type="submission" date="2023-04" db="EMBL/GenBank/DDBJ databases">
        <title>Novel strain of Lactilactobacillus sakei and use thereof.</title>
        <authorList>
            <person name="Kim S.Y."/>
        </authorList>
    </citation>
    <scope>NUCLEOTIDE SEQUENCE</scope>
    <source>
        <strain evidence="2">HUP1</strain>
    </source>
</reference>
<protein>
    <submittedName>
        <fullName evidence="1">Uncharacterized protein</fullName>
    </submittedName>
</protein>
<dbReference type="Proteomes" id="UP000239650">
    <property type="component" value="Unassembled WGS sequence"/>
</dbReference>
<reference evidence="1 3" key="1">
    <citation type="submission" date="2018-02" db="EMBL/GenBank/DDBJ databases">
        <authorList>
            <person name="Rodrigo-Torres L."/>
            <person name="Arahal R. D."/>
            <person name="Lucena T."/>
        </authorList>
    </citation>
    <scope>NUCLEOTIDE SEQUENCE [LARGE SCALE GENOMIC DNA]</scope>
    <source>
        <strain evidence="1 3">CECT 9267</strain>
    </source>
</reference>
<gene>
    <name evidence="1" type="ORF">LAS9267_00703</name>
    <name evidence="2" type="ORF">QBD03_06655</name>
</gene>
<dbReference type="Proteomes" id="UP001179858">
    <property type="component" value="Chromosome"/>
</dbReference>
<dbReference type="RefSeq" id="WP_051524308.1">
    <property type="nucleotide sequence ID" value="NZ_BJLN01000029.1"/>
</dbReference>
<sequence length="81" mass="9327">MQYVSLQGTIGSTIKVISFDPYLVQFPLQTTTQNYNCLVAKDTFNLMYVAEQNAHIAVFGHYNRRSQLVIDKYYVRNAVSE</sequence>
<evidence type="ECO:0000313" key="2">
    <source>
        <dbReference type="EMBL" id="WGI18434.1"/>
    </source>
</evidence>
<accession>A0AAE8J4D2</accession>